<gene>
    <name evidence="1" type="ORF">DSO57_1037126</name>
</gene>
<dbReference type="EMBL" id="QTSX02001095">
    <property type="protein sequence ID" value="KAJ9083200.1"/>
    <property type="molecule type" value="Genomic_DNA"/>
</dbReference>
<reference evidence="1" key="1">
    <citation type="submission" date="2022-04" db="EMBL/GenBank/DDBJ databases">
        <title>Genome of the entomopathogenic fungus Entomophthora muscae.</title>
        <authorList>
            <person name="Elya C."/>
            <person name="Lovett B.R."/>
            <person name="Lee E."/>
            <person name="Macias A.M."/>
            <person name="Hajek A.E."/>
            <person name="De Bivort B.L."/>
            <person name="Kasson M.T."/>
            <person name="De Fine Licht H.H."/>
            <person name="Stajich J.E."/>
        </authorList>
    </citation>
    <scope>NUCLEOTIDE SEQUENCE</scope>
    <source>
        <strain evidence="1">Berkeley</strain>
    </source>
</reference>
<organism evidence="1 2">
    <name type="scientific">Entomophthora muscae</name>
    <dbReference type="NCBI Taxonomy" id="34485"/>
    <lineage>
        <taxon>Eukaryota</taxon>
        <taxon>Fungi</taxon>
        <taxon>Fungi incertae sedis</taxon>
        <taxon>Zoopagomycota</taxon>
        <taxon>Entomophthoromycotina</taxon>
        <taxon>Entomophthoromycetes</taxon>
        <taxon>Entomophthorales</taxon>
        <taxon>Entomophthoraceae</taxon>
        <taxon>Entomophthora</taxon>
    </lineage>
</organism>
<name>A0ACC2U845_9FUNG</name>
<evidence type="ECO:0000313" key="1">
    <source>
        <dbReference type="EMBL" id="KAJ9083200.1"/>
    </source>
</evidence>
<evidence type="ECO:0000313" key="2">
    <source>
        <dbReference type="Proteomes" id="UP001165960"/>
    </source>
</evidence>
<dbReference type="Proteomes" id="UP001165960">
    <property type="component" value="Unassembled WGS sequence"/>
</dbReference>
<protein>
    <submittedName>
        <fullName evidence="1">Uncharacterized protein</fullName>
    </submittedName>
</protein>
<sequence length="134" mass="15378">MVDKHSTSSDLRHNSIDDDLQHKTIDDLNKPSSINDPLPLPIIIEPSAKSSLTTGLIRAFILNPLYFWFRSPLKIFRPTRVDYLDLARALMPPEKLLRRKGQLINYNTTTFGLLSHAVQKRGASFLSQYVFPHY</sequence>
<proteinExistence type="predicted"/>
<accession>A0ACC2U845</accession>
<keyword evidence="2" id="KW-1185">Reference proteome</keyword>
<comment type="caution">
    <text evidence="1">The sequence shown here is derived from an EMBL/GenBank/DDBJ whole genome shotgun (WGS) entry which is preliminary data.</text>
</comment>